<dbReference type="EMBL" id="BAAASJ010000030">
    <property type="protein sequence ID" value="GAA2633978.1"/>
    <property type="molecule type" value="Genomic_DNA"/>
</dbReference>
<organism evidence="2 3">
    <name type="scientific">Streptomyces vastus</name>
    <dbReference type="NCBI Taxonomy" id="285451"/>
    <lineage>
        <taxon>Bacteria</taxon>
        <taxon>Bacillati</taxon>
        <taxon>Actinomycetota</taxon>
        <taxon>Actinomycetes</taxon>
        <taxon>Kitasatosporales</taxon>
        <taxon>Streptomycetaceae</taxon>
        <taxon>Streptomyces</taxon>
    </lineage>
</organism>
<name>A0ABP6D4F6_9ACTN</name>
<evidence type="ECO:0000313" key="3">
    <source>
        <dbReference type="Proteomes" id="UP001500151"/>
    </source>
</evidence>
<dbReference type="InterPro" id="IPR036291">
    <property type="entry name" value="NAD(P)-bd_dom_sf"/>
</dbReference>
<feature type="domain" description="NAD-dependent epimerase/dehydratase" evidence="1">
    <location>
        <begin position="151"/>
        <end position="260"/>
    </location>
</feature>
<dbReference type="InterPro" id="IPR050177">
    <property type="entry name" value="Lipid_A_modif_metabolic_enz"/>
</dbReference>
<evidence type="ECO:0000313" key="2">
    <source>
        <dbReference type="EMBL" id="GAA2633978.1"/>
    </source>
</evidence>
<sequence length="334" mass="34803">MRVLVTGGAGFIGSAVVAALRARGHEGVVYDLVSGGDVRDRGGVERALDGVDAVCHQAAMVGLGKGFEDAAAYVSSNDLGTAVLLSAMADARVRGLVLAGSMVVYGEGRYECGRHGVVRPGPRDVADLDAGRFEPNCPVCGDELAPGLVGEDAPVDPRNVYATTKLAQEHLAASWARAVGARTVSLRYHNVYGPGMPRDTPYAGVASFFRSALARGESPRVFEDGGQRRDFVHVRDVASANVLALEALSDAAPFRAYNVGSGDPHTVGELAAALATAHGGPAPVVTGEYRLGDVRHITADSARVRGELGWKPEVGFEEGVREFATAAALRDAGR</sequence>
<gene>
    <name evidence="2" type="ORF">GCM10010307_28840</name>
</gene>
<dbReference type="PANTHER" id="PTHR43245">
    <property type="entry name" value="BIFUNCTIONAL POLYMYXIN RESISTANCE PROTEIN ARNA"/>
    <property type="match status" value="1"/>
</dbReference>
<comment type="caution">
    <text evidence="2">The sequence shown here is derived from an EMBL/GenBank/DDBJ whole genome shotgun (WGS) entry which is preliminary data.</text>
</comment>
<dbReference type="Gene3D" id="3.40.50.720">
    <property type="entry name" value="NAD(P)-binding Rossmann-like Domain"/>
    <property type="match status" value="1"/>
</dbReference>
<keyword evidence="3" id="KW-1185">Reference proteome</keyword>
<dbReference type="SUPFAM" id="SSF51735">
    <property type="entry name" value="NAD(P)-binding Rossmann-fold domains"/>
    <property type="match status" value="1"/>
</dbReference>
<proteinExistence type="predicted"/>
<dbReference type="Pfam" id="PF01370">
    <property type="entry name" value="Epimerase"/>
    <property type="match status" value="2"/>
</dbReference>
<reference evidence="3" key="1">
    <citation type="journal article" date="2019" name="Int. J. Syst. Evol. Microbiol.">
        <title>The Global Catalogue of Microorganisms (GCM) 10K type strain sequencing project: providing services to taxonomists for standard genome sequencing and annotation.</title>
        <authorList>
            <consortium name="The Broad Institute Genomics Platform"/>
            <consortium name="The Broad Institute Genome Sequencing Center for Infectious Disease"/>
            <person name="Wu L."/>
            <person name="Ma J."/>
        </authorList>
    </citation>
    <scope>NUCLEOTIDE SEQUENCE [LARGE SCALE GENOMIC DNA]</scope>
    <source>
        <strain evidence="3">JCM 4524</strain>
    </source>
</reference>
<dbReference type="InterPro" id="IPR001509">
    <property type="entry name" value="Epimerase_deHydtase"/>
</dbReference>
<dbReference type="PANTHER" id="PTHR43245:SF13">
    <property type="entry name" value="UDP-D-APIOSE_UDP-D-XYLOSE SYNTHASE 2"/>
    <property type="match status" value="1"/>
</dbReference>
<evidence type="ECO:0000259" key="1">
    <source>
        <dbReference type="Pfam" id="PF01370"/>
    </source>
</evidence>
<dbReference type="Proteomes" id="UP001500151">
    <property type="component" value="Unassembled WGS sequence"/>
</dbReference>
<dbReference type="PRINTS" id="PR01713">
    <property type="entry name" value="NUCEPIMERASE"/>
</dbReference>
<protein>
    <submittedName>
        <fullName evidence="2">NAD-dependent epimerase/dehydratase family protein</fullName>
    </submittedName>
</protein>
<accession>A0ABP6D4F6</accession>
<dbReference type="RefSeq" id="WP_344390226.1">
    <property type="nucleotide sequence ID" value="NZ_BAAASJ010000030.1"/>
</dbReference>
<feature type="domain" description="NAD-dependent epimerase/dehydratase" evidence="1">
    <location>
        <begin position="3"/>
        <end position="109"/>
    </location>
</feature>